<dbReference type="InterPro" id="IPR036513">
    <property type="entry name" value="STAS_dom_sf"/>
</dbReference>
<dbReference type="InterPro" id="IPR021866">
    <property type="entry name" value="SpoIIAA-like"/>
</dbReference>
<dbReference type="Gene3D" id="3.40.50.10600">
    <property type="entry name" value="SpoIIaa-like domains"/>
    <property type="match status" value="1"/>
</dbReference>
<dbReference type="InterPro" id="IPR038396">
    <property type="entry name" value="SpoIIAA-like_sf"/>
</dbReference>
<dbReference type="EMBL" id="JAAEDI010000004">
    <property type="protein sequence ID" value="MBR0648920.1"/>
    <property type="molecule type" value="Genomic_DNA"/>
</dbReference>
<gene>
    <name evidence="1" type="ORF">GXW78_04550</name>
</gene>
<organism evidence="1 2">
    <name type="scientific">Neoroseomonas terrae</name>
    <dbReference type="NCBI Taxonomy" id="424799"/>
    <lineage>
        <taxon>Bacteria</taxon>
        <taxon>Pseudomonadati</taxon>
        <taxon>Pseudomonadota</taxon>
        <taxon>Alphaproteobacteria</taxon>
        <taxon>Acetobacterales</taxon>
        <taxon>Acetobacteraceae</taxon>
        <taxon>Neoroseomonas</taxon>
    </lineage>
</organism>
<sequence>MTMFEVLPESGPDLLAIRVRGRLSREDYARLNPWLDEELVRNPRPAMLVDMRGFEGFEGPGALLDDMRSGVRHWNDLGRMALLGDHPWVAWMVSLVAPLMRAEIRYFGPDQQEAAWAWARQVRAAP</sequence>
<dbReference type="RefSeq" id="WP_211866431.1">
    <property type="nucleotide sequence ID" value="NZ_JAAEDI010000004.1"/>
</dbReference>
<dbReference type="SUPFAM" id="SSF52091">
    <property type="entry name" value="SpoIIaa-like"/>
    <property type="match status" value="1"/>
</dbReference>
<dbReference type="Pfam" id="PF11964">
    <property type="entry name" value="SpoIIAA-like"/>
    <property type="match status" value="1"/>
</dbReference>
<protein>
    <submittedName>
        <fullName evidence="1">STAS/SEC14 domain-containing protein</fullName>
    </submittedName>
</protein>
<evidence type="ECO:0000313" key="1">
    <source>
        <dbReference type="EMBL" id="MBR0648920.1"/>
    </source>
</evidence>
<comment type="caution">
    <text evidence="1">The sequence shown here is derived from an EMBL/GenBank/DDBJ whole genome shotgun (WGS) entry which is preliminary data.</text>
</comment>
<keyword evidence="2" id="KW-1185">Reference proteome</keyword>
<accession>A0ABS5ED76</accession>
<reference evidence="2" key="1">
    <citation type="journal article" date="2021" name="Syst. Appl. Microbiol.">
        <title>Roseomonas hellenica sp. nov., isolated from roots of wild-growing Alkanna tinctoria.</title>
        <authorList>
            <person name="Rat A."/>
            <person name="Naranjo H.D."/>
            <person name="Lebbe L."/>
            <person name="Cnockaert M."/>
            <person name="Krigas N."/>
            <person name="Grigoriadou K."/>
            <person name="Maloupa E."/>
            <person name="Willems A."/>
        </authorList>
    </citation>
    <scope>NUCLEOTIDE SEQUENCE [LARGE SCALE GENOMIC DNA]</scope>
    <source>
        <strain evidence="2">LMG 31159</strain>
    </source>
</reference>
<dbReference type="Proteomes" id="UP000698752">
    <property type="component" value="Unassembled WGS sequence"/>
</dbReference>
<name>A0ABS5ED76_9PROT</name>
<evidence type="ECO:0000313" key="2">
    <source>
        <dbReference type="Proteomes" id="UP000698752"/>
    </source>
</evidence>
<proteinExistence type="predicted"/>